<gene>
    <name evidence="1" type="ORF">Zmor_023757</name>
</gene>
<reference evidence="1" key="1">
    <citation type="journal article" date="2023" name="G3 (Bethesda)">
        <title>Whole genome assemblies of Zophobas morio and Tenebrio molitor.</title>
        <authorList>
            <person name="Kaur S."/>
            <person name="Stinson S.A."/>
            <person name="diCenzo G.C."/>
        </authorList>
    </citation>
    <scope>NUCLEOTIDE SEQUENCE</scope>
    <source>
        <strain evidence="1">QUZm001</strain>
    </source>
</reference>
<evidence type="ECO:0000313" key="1">
    <source>
        <dbReference type="EMBL" id="KAJ3646158.1"/>
    </source>
</evidence>
<protein>
    <submittedName>
        <fullName evidence="1">Uncharacterized protein</fullName>
    </submittedName>
</protein>
<sequence length="81" mass="9194">MIQTQLDWLFAGLYSTEFIPRCLDYTLPPPDGASYLKSHAVLLETPPSPLLGLSGTLIRDFRFQTLLQPPSPTMSHNRRTY</sequence>
<organism evidence="1 2">
    <name type="scientific">Zophobas morio</name>
    <dbReference type="NCBI Taxonomy" id="2755281"/>
    <lineage>
        <taxon>Eukaryota</taxon>
        <taxon>Metazoa</taxon>
        <taxon>Ecdysozoa</taxon>
        <taxon>Arthropoda</taxon>
        <taxon>Hexapoda</taxon>
        <taxon>Insecta</taxon>
        <taxon>Pterygota</taxon>
        <taxon>Neoptera</taxon>
        <taxon>Endopterygota</taxon>
        <taxon>Coleoptera</taxon>
        <taxon>Polyphaga</taxon>
        <taxon>Cucujiformia</taxon>
        <taxon>Tenebrionidae</taxon>
        <taxon>Zophobas</taxon>
    </lineage>
</organism>
<proteinExistence type="predicted"/>
<dbReference type="AlphaFoldDB" id="A0AA38HYZ1"/>
<evidence type="ECO:0000313" key="2">
    <source>
        <dbReference type="Proteomes" id="UP001168821"/>
    </source>
</evidence>
<keyword evidence="2" id="KW-1185">Reference proteome</keyword>
<accession>A0AA38HYZ1</accession>
<dbReference type="EMBL" id="JALNTZ010000007">
    <property type="protein sequence ID" value="KAJ3646158.1"/>
    <property type="molecule type" value="Genomic_DNA"/>
</dbReference>
<name>A0AA38HYZ1_9CUCU</name>
<dbReference type="Proteomes" id="UP001168821">
    <property type="component" value="Unassembled WGS sequence"/>
</dbReference>
<comment type="caution">
    <text evidence="1">The sequence shown here is derived from an EMBL/GenBank/DDBJ whole genome shotgun (WGS) entry which is preliminary data.</text>
</comment>